<evidence type="ECO:0000256" key="1">
    <source>
        <dbReference type="SAM" id="Phobius"/>
    </source>
</evidence>
<feature type="transmembrane region" description="Helical" evidence="1">
    <location>
        <begin position="116"/>
        <end position="134"/>
    </location>
</feature>
<dbReference type="Proteomes" id="UP000318081">
    <property type="component" value="Chromosome"/>
</dbReference>
<name>A0ABX5XVN0_9BACT</name>
<evidence type="ECO:0008006" key="4">
    <source>
        <dbReference type="Google" id="ProtNLM"/>
    </source>
</evidence>
<gene>
    <name evidence="2" type="ORF">TBK1r_47980</name>
</gene>
<sequence>MLEAGQQQVTEPGYQCVDADGPWPFVTRRVFQAADHASRIWSSRHHRKGLRHREREGGRDAMARPIWRCLWMPSHLNWWIGAVFAIGSLLFVVGSALSLAPALFSSRALDSTRINVIFFAGSIPFTIAAYLQLFQAANVGDFLPNDGPADRLVLLGWRPHDAGWLSSALQFIGTLLFNFNTYDAMRPSLNWLHQDLEIWVPDFAGSVLFLLSGYLAYIEICHAHWAWKPSDISWWVAFINLLGCLGFMISALFAFVPPLGSSVVSASLATAFTLQGALCFLIGAFLLLPEAALKNAPSNVGQWKPPERKR</sequence>
<organism evidence="2 3">
    <name type="scientific">Stieleria magnilauensis</name>
    <dbReference type="NCBI Taxonomy" id="2527963"/>
    <lineage>
        <taxon>Bacteria</taxon>
        <taxon>Pseudomonadati</taxon>
        <taxon>Planctomycetota</taxon>
        <taxon>Planctomycetia</taxon>
        <taxon>Pirellulales</taxon>
        <taxon>Pirellulaceae</taxon>
        <taxon>Stieleria</taxon>
    </lineage>
</organism>
<keyword evidence="3" id="KW-1185">Reference proteome</keyword>
<feature type="transmembrane region" description="Helical" evidence="1">
    <location>
        <begin position="268"/>
        <end position="288"/>
    </location>
</feature>
<evidence type="ECO:0000313" key="3">
    <source>
        <dbReference type="Proteomes" id="UP000318081"/>
    </source>
</evidence>
<feature type="transmembrane region" description="Helical" evidence="1">
    <location>
        <begin position="232"/>
        <end position="256"/>
    </location>
</feature>
<keyword evidence="1" id="KW-0472">Membrane</keyword>
<accession>A0ABX5XVN0</accession>
<keyword evidence="1" id="KW-0812">Transmembrane</keyword>
<feature type="transmembrane region" description="Helical" evidence="1">
    <location>
        <begin position="203"/>
        <end position="226"/>
    </location>
</feature>
<proteinExistence type="predicted"/>
<reference evidence="2 3" key="1">
    <citation type="submission" date="2019-02" db="EMBL/GenBank/DDBJ databases">
        <title>Deep-cultivation of Planctomycetes and their phenomic and genomic characterization uncovers novel biology.</title>
        <authorList>
            <person name="Wiegand S."/>
            <person name="Jogler M."/>
            <person name="Boedeker C."/>
            <person name="Pinto D."/>
            <person name="Vollmers J."/>
            <person name="Rivas-Marin E."/>
            <person name="Kohn T."/>
            <person name="Peeters S.H."/>
            <person name="Heuer A."/>
            <person name="Rast P."/>
            <person name="Oberbeckmann S."/>
            <person name="Bunk B."/>
            <person name="Jeske O."/>
            <person name="Meyerdierks A."/>
            <person name="Storesund J.E."/>
            <person name="Kallscheuer N."/>
            <person name="Luecker S."/>
            <person name="Lage O.M."/>
            <person name="Pohl T."/>
            <person name="Merkel B.J."/>
            <person name="Hornburger P."/>
            <person name="Mueller R.-W."/>
            <person name="Bruemmer F."/>
            <person name="Labrenz M."/>
            <person name="Spormann A.M."/>
            <person name="Op den Camp H."/>
            <person name="Overmann J."/>
            <person name="Amann R."/>
            <person name="Jetten M.S.M."/>
            <person name="Mascher T."/>
            <person name="Medema M.H."/>
            <person name="Devos D.P."/>
            <person name="Kaster A.-K."/>
            <person name="Ovreas L."/>
            <person name="Rohde M."/>
            <person name="Galperin M.Y."/>
            <person name="Jogler C."/>
        </authorList>
    </citation>
    <scope>NUCLEOTIDE SEQUENCE [LARGE SCALE GENOMIC DNA]</scope>
    <source>
        <strain evidence="2 3">TBK1r</strain>
    </source>
</reference>
<protein>
    <recommendedName>
        <fullName evidence="4">YrhK domain-containing protein</fullName>
    </recommendedName>
</protein>
<keyword evidence="1" id="KW-1133">Transmembrane helix</keyword>
<evidence type="ECO:0000313" key="2">
    <source>
        <dbReference type="EMBL" id="QDV85782.1"/>
    </source>
</evidence>
<dbReference type="EMBL" id="CP036432">
    <property type="protein sequence ID" value="QDV85782.1"/>
    <property type="molecule type" value="Genomic_DNA"/>
</dbReference>
<dbReference type="RefSeq" id="WP_419580301.1">
    <property type="nucleotide sequence ID" value="NZ_CP036432.1"/>
</dbReference>
<feature type="transmembrane region" description="Helical" evidence="1">
    <location>
        <begin position="78"/>
        <end position="104"/>
    </location>
</feature>